<dbReference type="GO" id="GO:0045454">
    <property type="term" value="P:cell redox homeostasis"/>
    <property type="evidence" value="ECO:0007669"/>
    <property type="project" value="TreeGrafter"/>
</dbReference>
<dbReference type="Gene3D" id="3.40.30.10">
    <property type="entry name" value="Glutaredoxin"/>
    <property type="match status" value="1"/>
</dbReference>
<feature type="transmembrane region" description="Helical" evidence="7">
    <location>
        <begin position="314"/>
        <end position="339"/>
    </location>
</feature>
<keyword evidence="5 7" id="KW-0472">Membrane</keyword>
<organism evidence="10 11">
    <name type="scientific">Porphyromonas gingivicanis</name>
    <dbReference type="NCBI Taxonomy" id="266762"/>
    <lineage>
        <taxon>Bacteria</taxon>
        <taxon>Pseudomonadati</taxon>
        <taxon>Bacteroidota</taxon>
        <taxon>Bacteroidia</taxon>
        <taxon>Bacteroidales</taxon>
        <taxon>Porphyromonadaceae</taxon>
        <taxon>Porphyromonas</taxon>
    </lineage>
</organism>
<dbReference type="EMBL" id="JQZW01000008">
    <property type="protein sequence ID" value="KGN98220.1"/>
    <property type="molecule type" value="Genomic_DNA"/>
</dbReference>
<feature type="transmembrane region" description="Helical" evidence="7">
    <location>
        <begin position="467"/>
        <end position="487"/>
    </location>
</feature>
<feature type="transmembrane region" description="Helical" evidence="7">
    <location>
        <begin position="360"/>
        <end position="384"/>
    </location>
</feature>
<keyword evidence="11" id="KW-1185">Reference proteome</keyword>
<evidence type="ECO:0000256" key="4">
    <source>
        <dbReference type="ARBA" id="ARBA00022989"/>
    </source>
</evidence>
<evidence type="ECO:0000256" key="1">
    <source>
        <dbReference type="ARBA" id="ARBA00004141"/>
    </source>
</evidence>
<feature type="transmembrane region" description="Helical" evidence="7">
    <location>
        <begin position="396"/>
        <end position="416"/>
    </location>
</feature>
<feature type="compositionally biased region" description="Basic and acidic residues" evidence="6">
    <location>
        <begin position="704"/>
        <end position="713"/>
    </location>
</feature>
<evidence type="ECO:0000256" key="7">
    <source>
        <dbReference type="SAM" id="Phobius"/>
    </source>
</evidence>
<evidence type="ECO:0000313" key="11">
    <source>
        <dbReference type="Proteomes" id="UP000030134"/>
    </source>
</evidence>
<dbReference type="Gene3D" id="2.60.40.1250">
    <property type="entry name" value="Thiol:disulfide interchange protein DsbD, N-terminal domain"/>
    <property type="match status" value="1"/>
</dbReference>
<feature type="transmembrane region" description="Helical" evidence="7">
    <location>
        <begin position="238"/>
        <end position="259"/>
    </location>
</feature>
<dbReference type="AlphaFoldDB" id="A0A0A2G766"/>
<feature type="region of interest" description="Disordered" evidence="6">
    <location>
        <begin position="692"/>
        <end position="713"/>
    </location>
</feature>
<evidence type="ECO:0000256" key="5">
    <source>
        <dbReference type="ARBA" id="ARBA00023136"/>
    </source>
</evidence>
<dbReference type="STRING" id="266762.HQ36_04775"/>
<dbReference type="RefSeq" id="WP_036883783.1">
    <property type="nucleotide sequence ID" value="NZ_JQZW01000008.1"/>
</dbReference>
<dbReference type="InterPro" id="IPR036249">
    <property type="entry name" value="Thioredoxin-like_sf"/>
</dbReference>
<dbReference type="SUPFAM" id="SSF52833">
    <property type="entry name" value="Thioredoxin-like"/>
    <property type="match status" value="1"/>
</dbReference>
<dbReference type="eggNOG" id="COG4232">
    <property type="taxonomic scope" value="Bacteria"/>
</dbReference>
<keyword evidence="4 7" id="KW-1133">Transmembrane helix</keyword>
<dbReference type="PANTHER" id="PTHR32234:SF0">
    <property type="entry name" value="THIOL:DISULFIDE INTERCHANGE PROTEIN DSBD"/>
    <property type="match status" value="1"/>
</dbReference>
<name>A0A0A2G766_9PORP</name>
<feature type="transmembrane region" description="Helical" evidence="7">
    <location>
        <begin position="436"/>
        <end position="461"/>
    </location>
</feature>
<feature type="transmembrane region" description="Helical" evidence="7">
    <location>
        <begin position="499"/>
        <end position="519"/>
    </location>
</feature>
<evidence type="ECO:0000313" key="10">
    <source>
        <dbReference type="EMBL" id="KGN98220.1"/>
    </source>
</evidence>
<reference evidence="10 11" key="1">
    <citation type="submission" date="2014-08" db="EMBL/GenBank/DDBJ databases">
        <title>Porphyromonas gingivicanis strain:COT-022_OH1391 Genome sequencing.</title>
        <authorList>
            <person name="Wallis C."/>
            <person name="Deusch O."/>
            <person name="O'Flynn C."/>
            <person name="Davis I."/>
            <person name="Jospin G."/>
            <person name="Darling A.E."/>
            <person name="Coil D.A."/>
            <person name="Alexiev A."/>
            <person name="Horsfall A."/>
            <person name="Kirkwood N."/>
            <person name="Harris S."/>
            <person name="Eisen J.A."/>
        </authorList>
    </citation>
    <scope>NUCLEOTIDE SEQUENCE [LARGE SCALE GENOMIC DNA]</scope>
    <source>
        <strain evidence="11">COT-022 OH1391</strain>
    </source>
</reference>
<comment type="caution">
    <text evidence="10">The sequence shown here is derived from an EMBL/GenBank/DDBJ whole genome shotgun (WGS) entry which is preliminary data.</text>
</comment>
<dbReference type="GO" id="GO:0016020">
    <property type="term" value="C:membrane"/>
    <property type="evidence" value="ECO:0007669"/>
    <property type="project" value="UniProtKB-SubCell"/>
</dbReference>
<evidence type="ECO:0000256" key="3">
    <source>
        <dbReference type="ARBA" id="ARBA00022748"/>
    </source>
</evidence>
<evidence type="ECO:0000256" key="6">
    <source>
        <dbReference type="SAM" id="MobiDB-lite"/>
    </source>
</evidence>
<protein>
    <submittedName>
        <fullName evidence="10">Thiol:disulfide interchange protein</fullName>
    </submittedName>
</protein>
<keyword evidence="2 7" id="KW-0812">Transmembrane</keyword>
<sequence>MNKRIIYRLGFFSLLFTLLLSQGVEMKAQMHLDVLSWKATLEDKGTAEKKIIVTAKIKDGWHLYDQNMPEDGPNSTEFTFYKLEGARRVGGFVANRKAIEEYDKQFEMTLRFFDKQVSFVQNIVVTDPEKFYIELGVTAQACDDQACLPPATEEFTFKRSDLKSTAADTSVQEESTQTEADSAMSAITEGVGEAAEGVATQTALNEVSSDKLWTPVVDTLKAYGDETLNQTDSSLLELLLFGFLGGLVALITPCVWPMIPMTVSFFLKRTKDRKKAIKDAVIYGLGIVVIYLVLGLSVTLIFGASMLNNLATNAVFNLIFFAVLVLFAISFFGAFELVLPAKWTNKLDSKSDSTTGVLSLFFMAFTLVLVSFSCTGPIIGTLLVQAASMGDILGPAVGMFGFAVALALPFSLFAIFPNMLQNMPKSGGWLNSVKVVMAFLELALALKFLSIADLAYGWGILDRETFLALWIVIFTCLGLYLLGKITFPHDTPLEKVGIGRFFLALISLSFAVYMVPGLWGAPLKAVSAFSPPLSTQDFNLYDGQVHAKFDNYEEGMRYAKANNKPVLVDFSGFGCVNCREMENSVWINPQIKTLLEEDYVLITLMVDDKTPLPEVIEVEELLGNTVKRTKLRTIGDKWSYLQRSKFGANAQPFYIPLDHDGVPVGPSYQHDLDVDKYRTYLSDGIKEFKARQAGKPAPVLHTPTQKEEVEVTE</sequence>
<dbReference type="GO" id="GO:0017004">
    <property type="term" value="P:cytochrome complex assembly"/>
    <property type="evidence" value="ECO:0007669"/>
    <property type="project" value="UniProtKB-KW"/>
</dbReference>
<dbReference type="Pfam" id="PF11412">
    <property type="entry name" value="DsbD_N"/>
    <property type="match status" value="1"/>
</dbReference>
<evidence type="ECO:0000259" key="8">
    <source>
        <dbReference type="Pfam" id="PF02683"/>
    </source>
</evidence>
<dbReference type="Proteomes" id="UP000030134">
    <property type="component" value="Unassembled WGS sequence"/>
</dbReference>
<dbReference type="InterPro" id="IPR036929">
    <property type="entry name" value="DsbDN_sf"/>
</dbReference>
<feature type="domain" description="Cytochrome C biogenesis protein transmembrane" evidence="8">
    <location>
        <begin position="239"/>
        <end position="449"/>
    </location>
</feature>
<dbReference type="PANTHER" id="PTHR32234">
    <property type="entry name" value="THIOL:DISULFIDE INTERCHANGE PROTEIN DSBD"/>
    <property type="match status" value="1"/>
</dbReference>
<evidence type="ECO:0000256" key="2">
    <source>
        <dbReference type="ARBA" id="ARBA00022692"/>
    </source>
</evidence>
<dbReference type="InterPro" id="IPR028250">
    <property type="entry name" value="DsbDN"/>
</dbReference>
<dbReference type="Pfam" id="PF13899">
    <property type="entry name" value="Thioredoxin_7"/>
    <property type="match status" value="1"/>
</dbReference>
<feature type="transmembrane region" description="Helical" evidence="7">
    <location>
        <begin position="280"/>
        <end position="302"/>
    </location>
</feature>
<evidence type="ECO:0000259" key="9">
    <source>
        <dbReference type="Pfam" id="PF11412"/>
    </source>
</evidence>
<dbReference type="Pfam" id="PF02683">
    <property type="entry name" value="DsbD_TM"/>
    <property type="match status" value="1"/>
</dbReference>
<accession>A0A0A2G766</accession>
<comment type="subcellular location">
    <subcellularLocation>
        <location evidence="1">Membrane</location>
        <topology evidence="1">Multi-pass membrane protein</topology>
    </subcellularLocation>
</comment>
<dbReference type="InterPro" id="IPR003834">
    <property type="entry name" value="Cyt_c_assmbl_TM_dom"/>
</dbReference>
<proteinExistence type="predicted"/>
<feature type="domain" description="Thiol:disulfide interchange protein DsbD N-terminal" evidence="9">
    <location>
        <begin position="48"/>
        <end position="157"/>
    </location>
</feature>
<dbReference type="GO" id="GO:0015035">
    <property type="term" value="F:protein-disulfide reductase activity"/>
    <property type="evidence" value="ECO:0007669"/>
    <property type="project" value="TreeGrafter"/>
</dbReference>
<dbReference type="OrthoDB" id="9811036at2"/>
<gene>
    <name evidence="10" type="ORF">HQ36_04775</name>
</gene>
<keyword evidence="3" id="KW-0201">Cytochrome c-type biogenesis</keyword>